<keyword evidence="5" id="KW-1185">Reference proteome</keyword>
<dbReference type="AlphaFoldDB" id="A0AAV5AL21"/>
<evidence type="ECO:0000259" key="3">
    <source>
        <dbReference type="Pfam" id="PF00656"/>
    </source>
</evidence>
<organism evidence="4 5">
    <name type="scientific">Clathrus columnatus</name>
    <dbReference type="NCBI Taxonomy" id="1419009"/>
    <lineage>
        <taxon>Eukaryota</taxon>
        <taxon>Fungi</taxon>
        <taxon>Dikarya</taxon>
        <taxon>Basidiomycota</taxon>
        <taxon>Agaricomycotina</taxon>
        <taxon>Agaricomycetes</taxon>
        <taxon>Phallomycetidae</taxon>
        <taxon>Phallales</taxon>
        <taxon>Clathraceae</taxon>
        <taxon>Clathrus</taxon>
    </lineage>
</organism>
<reference evidence="4" key="1">
    <citation type="submission" date="2021-10" db="EMBL/GenBank/DDBJ databases">
        <title>De novo Genome Assembly of Clathrus columnatus (Basidiomycota, Fungi) Using Illumina and Nanopore Sequence Data.</title>
        <authorList>
            <person name="Ogiso-Tanaka E."/>
            <person name="Itagaki H."/>
            <person name="Hosoya T."/>
            <person name="Hosaka K."/>
        </authorList>
    </citation>
    <scope>NUCLEOTIDE SEQUENCE</scope>
    <source>
        <strain evidence="4">MO-923</strain>
    </source>
</reference>
<name>A0AAV5AL21_9AGAM</name>
<dbReference type="InterPro" id="IPR011600">
    <property type="entry name" value="Pept_C14_caspase"/>
</dbReference>
<dbReference type="GO" id="GO:0006508">
    <property type="term" value="P:proteolysis"/>
    <property type="evidence" value="ECO:0007669"/>
    <property type="project" value="InterPro"/>
</dbReference>
<dbReference type="GO" id="GO:0005737">
    <property type="term" value="C:cytoplasm"/>
    <property type="evidence" value="ECO:0007669"/>
    <property type="project" value="TreeGrafter"/>
</dbReference>
<evidence type="ECO:0000256" key="2">
    <source>
        <dbReference type="SAM" id="MobiDB-lite"/>
    </source>
</evidence>
<dbReference type="PANTHER" id="PTHR48104:SF30">
    <property type="entry name" value="METACASPASE-1"/>
    <property type="match status" value="1"/>
</dbReference>
<dbReference type="PANTHER" id="PTHR48104">
    <property type="entry name" value="METACASPASE-4"/>
    <property type="match status" value="1"/>
</dbReference>
<comment type="similarity">
    <text evidence="1">Belongs to the peptidase C14B family.</text>
</comment>
<protein>
    <recommendedName>
        <fullName evidence="3">Peptidase C14 caspase domain-containing protein</fullName>
    </recommendedName>
</protein>
<feature type="compositionally biased region" description="Polar residues" evidence="2">
    <location>
        <begin position="13"/>
        <end position="24"/>
    </location>
</feature>
<dbReference type="Gene3D" id="3.40.50.12660">
    <property type="match status" value="1"/>
</dbReference>
<evidence type="ECO:0000313" key="5">
    <source>
        <dbReference type="Proteomes" id="UP001050691"/>
    </source>
</evidence>
<proteinExistence type="inferred from homology"/>
<comment type="caution">
    <text evidence="4">The sequence shown here is derived from an EMBL/GenBank/DDBJ whole genome shotgun (WGS) entry which is preliminary data.</text>
</comment>
<feature type="domain" description="Peptidase C14 caspase" evidence="3">
    <location>
        <begin position="125"/>
        <end position="464"/>
    </location>
</feature>
<dbReference type="EMBL" id="BPWL01000010">
    <property type="protein sequence ID" value="GJJ15120.1"/>
    <property type="molecule type" value="Genomic_DNA"/>
</dbReference>
<evidence type="ECO:0000313" key="4">
    <source>
        <dbReference type="EMBL" id="GJJ15120.1"/>
    </source>
</evidence>
<sequence>MSSSSPPASQASTMNLEQSSQRLTLKTKKESLEDALGNPFTPFDVESMASAYDEESAKMVQFETDLNEMFLSVMLDVRAWALARPLIEQDNARVELSSKLREIERIEEDQGSSSGVDVSSSYSVKALCVGISYKGQKGPYGMPANQFELSGAHLDALRVCKLLIDHYDYQVEDINLLIDSPGHTPPTKENITTAMKLLTEEAEPGECLFFFYAGHGDQITNVDGTEDDGKDEIILPLDWRLDEKKALEDPTRYSNILVDDEMNDLLIKPLPPGCRFSSLFDSCHSGTILDLPYARYYGPMSLNNSVNSTSPISPNFRPTSPIPPWQIRASLRDIQTKVYHDQPNESLPEKSLAGSPVSPIELAHANHLPVRGPLDLSYTYTRLSSRGRFDPYWRDGAWVLRGEHLDHETGPDDGVRAVSWSACSDGQNGYEVSFPNASAGGVMVKAFVDILNENPYRTYGDILKCLG</sequence>
<dbReference type="GO" id="GO:0004197">
    <property type="term" value="F:cysteine-type endopeptidase activity"/>
    <property type="evidence" value="ECO:0007669"/>
    <property type="project" value="InterPro"/>
</dbReference>
<accession>A0AAV5AL21</accession>
<feature type="compositionally biased region" description="Low complexity" evidence="2">
    <location>
        <begin position="1"/>
        <end position="12"/>
    </location>
</feature>
<feature type="region of interest" description="Disordered" evidence="2">
    <location>
        <begin position="1"/>
        <end position="28"/>
    </location>
</feature>
<evidence type="ECO:0000256" key="1">
    <source>
        <dbReference type="ARBA" id="ARBA00009005"/>
    </source>
</evidence>
<dbReference type="Proteomes" id="UP001050691">
    <property type="component" value="Unassembled WGS sequence"/>
</dbReference>
<gene>
    <name evidence="4" type="ORF">Clacol_009395</name>
</gene>
<dbReference type="Pfam" id="PF00656">
    <property type="entry name" value="Peptidase_C14"/>
    <property type="match status" value="1"/>
</dbReference>
<dbReference type="InterPro" id="IPR050452">
    <property type="entry name" value="Metacaspase"/>
</dbReference>